<dbReference type="AlphaFoldDB" id="A0AAE4FDF3"/>
<dbReference type="Proteomes" id="UP001182247">
    <property type="component" value="Unassembled WGS sequence"/>
</dbReference>
<evidence type="ECO:0000313" key="3">
    <source>
        <dbReference type="Proteomes" id="UP001182247"/>
    </source>
</evidence>
<sequence>MSLGDRIKEERKRLGLTQVKFAECVGVQPTTQINYEKNTRIPDAVYLEKADGINCDVLYLVTGQKSQQLDISAEEQVLLDNYRSMSPAARLNVLAVAAAFAKSESPEKREQGC</sequence>
<gene>
    <name evidence="2" type="ORF">OSC06_13475</name>
</gene>
<evidence type="ECO:0000259" key="1">
    <source>
        <dbReference type="PROSITE" id="PS50943"/>
    </source>
</evidence>
<protein>
    <submittedName>
        <fullName evidence="2">Helix-turn-helix domain-containing protein</fullName>
    </submittedName>
</protein>
<dbReference type="PROSITE" id="PS50943">
    <property type="entry name" value="HTH_CROC1"/>
    <property type="match status" value="1"/>
</dbReference>
<evidence type="ECO:0000313" key="2">
    <source>
        <dbReference type="EMBL" id="MDS0898985.1"/>
    </source>
</evidence>
<organism evidence="2 3">
    <name type="scientific">Morganella morganii</name>
    <name type="common">Proteus morganii</name>
    <dbReference type="NCBI Taxonomy" id="582"/>
    <lineage>
        <taxon>Bacteria</taxon>
        <taxon>Pseudomonadati</taxon>
        <taxon>Pseudomonadota</taxon>
        <taxon>Gammaproteobacteria</taxon>
        <taxon>Enterobacterales</taxon>
        <taxon>Morganellaceae</taxon>
        <taxon>Morganella</taxon>
    </lineage>
</organism>
<dbReference type="SMART" id="SM00530">
    <property type="entry name" value="HTH_XRE"/>
    <property type="match status" value="1"/>
</dbReference>
<dbReference type="RefSeq" id="WP_260076074.1">
    <property type="nucleotide sequence ID" value="NZ_JALXUS010000004.1"/>
</dbReference>
<comment type="caution">
    <text evidence="2">The sequence shown here is derived from an EMBL/GenBank/DDBJ whole genome shotgun (WGS) entry which is preliminary data.</text>
</comment>
<dbReference type="Gene3D" id="1.10.260.40">
    <property type="entry name" value="lambda repressor-like DNA-binding domains"/>
    <property type="match status" value="1"/>
</dbReference>
<name>A0AAE4FDF3_MORMO</name>
<dbReference type="InterPro" id="IPR001387">
    <property type="entry name" value="Cro/C1-type_HTH"/>
</dbReference>
<accession>A0AAE4FDF3</accession>
<dbReference type="GO" id="GO:0003677">
    <property type="term" value="F:DNA binding"/>
    <property type="evidence" value="ECO:0007669"/>
    <property type="project" value="InterPro"/>
</dbReference>
<proteinExistence type="predicted"/>
<dbReference type="CDD" id="cd00093">
    <property type="entry name" value="HTH_XRE"/>
    <property type="match status" value="1"/>
</dbReference>
<feature type="domain" description="HTH cro/C1-type" evidence="1">
    <location>
        <begin position="7"/>
        <end position="60"/>
    </location>
</feature>
<reference evidence="2" key="1">
    <citation type="submission" date="2023-02" db="EMBL/GenBank/DDBJ databases">
        <title>Detection, antimicrobial susceptibility and genomic characterization of NDM-producing species of Morganellaceae, Yersiniaceae, and Enterobacteriaceae other than Klebsiella.</title>
        <authorList>
            <person name="Camargo C.H."/>
            <person name="Sacchi C.T."/>
            <person name="Campos K.R."/>
        </authorList>
    </citation>
    <scope>NUCLEOTIDE SEQUENCE</scope>
    <source>
        <strain evidence="2">1189_21</strain>
    </source>
</reference>
<dbReference type="EMBL" id="JAPKIY010000020">
    <property type="protein sequence ID" value="MDS0898985.1"/>
    <property type="molecule type" value="Genomic_DNA"/>
</dbReference>
<dbReference type="InterPro" id="IPR010982">
    <property type="entry name" value="Lambda_DNA-bd_dom_sf"/>
</dbReference>
<dbReference type="SUPFAM" id="SSF47413">
    <property type="entry name" value="lambda repressor-like DNA-binding domains"/>
    <property type="match status" value="1"/>
</dbReference>